<dbReference type="InterPro" id="IPR029442">
    <property type="entry name" value="GyrI-like"/>
</dbReference>
<gene>
    <name evidence="2" type="ORF">EV138_6257</name>
</gene>
<organism evidence="2 3">
    <name type="scientific">Kribbella voronezhensis</name>
    <dbReference type="NCBI Taxonomy" id="2512212"/>
    <lineage>
        <taxon>Bacteria</taxon>
        <taxon>Bacillati</taxon>
        <taxon>Actinomycetota</taxon>
        <taxon>Actinomycetes</taxon>
        <taxon>Propionibacteriales</taxon>
        <taxon>Kribbellaceae</taxon>
        <taxon>Kribbella</taxon>
    </lineage>
</organism>
<dbReference type="RefSeq" id="WP_133983297.1">
    <property type="nucleotide sequence ID" value="NZ_SOCE01000002.1"/>
</dbReference>
<name>A0A4V3FIU3_9ACTN</name>
<dbReference type="InterPro" id="IPR011256">
    <property type="entry name" value="Reg_factor_effector_dom_sf"/>
</dbReference>
<accession>A0A4V3FIU3</accession>
<dbReference type="Pfam" id="PF06445">
    <property type="entry name" value="GyrI-like"/>
    <property type="match status" value="1"/>
</dbReference>
<dbReference type="SMART" id="SM00871">
    <property type="entry name" value="AraC_E_bind"/>
    <property type="match status" value="1"/>
</dbReference>
<proteinExistence type="predicted"/>
<comment type="caution">
    <text evidence="2">The sequence shown here is derived from an EMBL/GenBank/DDBJ whole genome shotgun (WGS) entry which is preliminary data.</text>
</comment>
<protein>
    <submittedName>
        <fullName evidence="2">GyrI-like small molecule binding protein</fullName>
    </submittedName>
</protein>
<dbReference type="OrthoDB" id="7849865at2"/>
<dbReference type="SUPFAM" id="SSF55136">
    <property type="entry name" value="Probable bacterial effector-binding domain"/>
    <property type="match status" value="1"/>
</dbReference>
<feature type="domain" description="AraC effector-binding" evidence="1">
    <location>
        <begin position="4"/>
        <end position="152"/>
    </location>
</feature>
<evidence type="ECO:0000313" key="2">
    <source>
        <dbReference type="EMBL" id="TDU83793.1"/>
    </source>
</evidence>
<sequence length="155" mass="16914">MHTALIDNRTLAAQPTAVRRTVLRPGEAAVWISMTLREIAEALRCRRIVPSGFPFSRRHPAPDGMVVVEAGFPLALPVVTDGATQACELPAGPVAVTTHHGPYDKIDATHDLIADWLREHGARPAGDPWEIYHSPPIGSPDDWHTEIVQPFQPIG</sequence>
<reference evidence="2 3" key="1">
    <citation type="submission" date="2019-03" db="EMBL/GenBank/DDBJ databases">
        <title>Genomic Encyclopedia of Type Strains, Phase III (KMG-III): the genomes of soil and plant-associated and newly described type strains.</title>
        <authorList>
            <person name="Whitman W."/>
        </authorList>
    </citation>
    <scope>NUCLEOTIDE SEQUENCE [LARGE SCALE GENOMIC DNA]</scope>
    <source>
        <strain evidence="2 3">VKM Ac-2575</strain>
    </source>
</reference>
<dbReference type="Proteomes" id="UP000295151">
    <property type="component" value="Unassembled WGS sequence"/>
</dbReference>
<dbReference type="AlphaFoldDB" id="A0A4V3FIU3"/>
<dbReference type="InterPro" id="IPR010499">
    <property type="entry name" value="AraC_E-bd"/>
</dbReference>
<dbReference type="EMBL" id="SOCE01000002">
    <property type="protein sequence ID" value="TDU83793.1"/>
    <property type="molecule type" value="Genomic_DNA"/>
</dbReference>
<evidence type="ECO:0000313" key="3">
    <source>
        <dbReference type="Proteomes" id="UP000295151"/>
    </source>
</evidence>
<evidence type="ECO:0000259" key="1">
    <source>
        <dbReference type="SMART" id="SM00871"/>
    </source>
</evidence>
<dbReference type="Gene3D" id="3.20.80.10">
    <property type="entry name" value="Regulatory factor, effector binding domain"/>
    <property type="match status" value="1"/>
</dbReference>
<keyword evidence="3" id="KW-1185">Reference proteome</keyword>